<dbReference type="InterPro" id="IPR053151">
    <property type="entry name" value="RNase_H-like"/>
</dbReference>
<evidence type="ECO:0000256" key="1">
    <source>
        <dbReference type="SAM" id="Phobius"/>
    </source>
</evidence>
<evidence type="ECO:0000313" key="2">
    <source>
        <dbReference type="EMBL" id="CAK9157966.1"/>
    </source>
</evidence>
<protein>
    <recommendedName>
        <fullName evidence="4">RNase H type-1 domain-containing protein</fullName>
    </recommendedName>
</protein>
<dbReference type="Proteomes" id="UP001642360">
    <property type="component" value="Unassembled WGS sequence"/>
</dbReference>
<dbReference type="EMBL" id="CAUOFW020003090">
    <property type="protein sequence ID" value="CAK9157966.1"/>
    <property type="molecule type" value="Genomic_DNA"/>
</dbReference>
<dbReference type="PANTHER" id="PTHR47723:SF19">
    <property type="entry name" value="POLYNUCLEOTIDYL TRANSFERASE, RIBONUCLEASE H-LIKE SUPERFAMILY PROTEIN"/>
    <property type="match status" value="1"/>
</dbReference>
<dbReference type="AlphaFoldDB" id="A0ABC8SLA0"/>
<gene>
    <name evidence="2" type="ORF">ILEXP_LOCUS26537</name>
</gene>
<keyword evidence="3" id="KW-1185">Reference proteome</keyword>
<dbReference type="PANTHER" id="PTHR47723">
    <property type="entry name" value="OS05G0353850 PROTEIN"/>
    <property type="match status" value="1"/>
</dbReference>
<name>A0ABC8SLA0_9AQUA</name>
<sequence length="117" mass="12823">MLKLNVDGTSKGNSGLAGGGMVLRNVQGHVVLAAAIFYGINFKFRHVYREANKVADFLASYVVNSGSCSEFSEREVLPLAGRLLLQQDQGMMPIARLKRVLVYATGPELECWLDDSM</sequence>
<organism evidence="2 3">
    <name type="scientific">Ilex paraguariensis</name>
    <name type="common">yerba mate</name>
    <dbReference type="NCBI Taxonomy" id="185542"/>
    <lineage>
        <taxon>Eukaryota</taxon>
        <taxon>Viridiplantae</taxon>
        <taxon>Streptophyta</taxon>
        <taxon>Embryophyta</taxon>
        <taxon>Tracheophyta</taxon>
        <taxon>Spermatophyta</taxon>
        <taxon>Magnoliopsida</taxon>
        <taxon>eudicotyledons</taxon>
        <taxon>Gunneridae</taxon>
        <taxon>Pentapetalae</taxon>
        <taxon>asterids</taxon>
        <taxon>campanulids</taxon>
        <taxon>Aquifoliales</taxon>
        <taxon>Aquifoliaceae</taxon>
        <taxon>Ilex</taxon>
    </lineage>
</organism>
<reference evidence="2 3" key="1">
    <citation type="submission" date="2024-02" db="EMBL/GenBank/DDBJ databases">
        <authorList>
            <person name="Vignale AGUSTIN F."/>
            <person name="Sosa J E."/>
            <person name="Modenutti C."/>
        </authorList>
    </citation>
    <scope>NUCLEOTIDE SEQUENCE [LARGE SCALE GENOMIC DNA]</scope>
</reference>
<evidence type="ECO:0000313" key="3">
    <source>
        <dbReference type="Proteomes" id="UP001642360"/>
    </source>
</evidence>
<keyword evidence="1" id="KW-0812">Transmembrane</keyword>
<accession>A0ABC8SLA0</accession>
<keyword evidence="1" id="KW-0472">Membrane</keyword>
<feature type="transmembrane region" description="Helical" evidence="1">
    <location>
        <begin position="26"/>
        <end position="44"/>
    </location>
</feature>
<keyword evidence="1" id="KW-1133">Transmembrane helix</keyword>
<comment type="caution">
    <text evidence="2">The sequence shown here is derived from an EMBL/GenBank/DDBJ whole genome shotgun (WGS) entry which is preliminary data.</text>
</comment>
<proteinExistence type="predicted"/>
<evidence type="ECO:0008006" key="4">
    <source>
        <dbReference type="Google" id="ProtNLM"/>
    </source>
</evidence>